<dbReference type="GO" id="GO:0004888">
    <property type="term" value="F:transmembrane signaling receptor activity"/>
    <property type="evidence" value="ECO:0007669"/>
    <property type="project" value="TreeGrafter"/>
</dbReference>
<feature type="transmembrane region" description="Helical" evidence="4">
    <location>
        <begin position="279"/>
        <end position="301"/>
    </location>
</feature>
<dbReference type="InterPro" id="IPR013106">
    <property type="entry name" value="Ig_V-set"/>
</dbReference>
<keyword evidence="3 4" id="KW-0472">Membrane</keyword>
<dbReference type="PROSITE" id="PS50835">
    <property type="entry name" value="IG_LIKE"/>
    <property type="match status" value="1"/>
</dbReference>
<evidence type="ECO:0000313" key="7">
    <source>
        <dbReference type="Proteomes" id="UP000694621"/>
    </source>
</evidence>
<dbReference type="InterPro" id="IPR003599">
    <property type="entry name" value="Ig_sub"/>
</dbReference>
<dbReference type="PANTHER" id="PTHR11860:SF118">
    <property type="entry name" value="CMRF35-LIKE MOLECULE 3-RELATED"/>
    <property type="match status" value="1"/>
</dbReference>
<evidence type="ECO:0000256" key="1">
    <source>
        <dbReference type="ARBA" id="ARBA00004370"/>
    </source>
</evidence>
<dbReference type="Ensembl" id="ENSAMXT00005018819.1">
    <property type="protein sequence ID" value="ENSAMXP00005017033.1"/>
    <property type="gene ID" value="ENSAMXG00005008885.1"/>
</dbReference>
<dbReference type="GO" id="GO:0005886">
    <property type="term" value="C:plasma membrane"/>
    <property type="evidence" value="ECO:0007669"/>
    <property type="project" value="TreeGrafter"/>
</dbReference>
<dbReference type="SMART" id="SM00409">
    <property type="entry name" value="IG"/>
    <property type="match status" value="1"/>
</dbReference>
<sequence>MKILLIFTFFLISGQIFYFKFKIIIYCNKEESKRGNDKYFCKESTKQCLCLKPDLPKNSWIFKGKFGIFETSKDVRVSYKDLRLEDDGLYQCGETGKDPCCLESKTVIGYLGETVTISCSYPEEFQKNIKYFYKLDGGNVHLLINSSASQNDRFSISDDRSSRVISVRINVREEDGGVYFCAVVNKQTPVRYYSLYTQIQLQITGKNIFTFIIKRSYSRSVMVLDDMGLDYNRRTSEFLGFFLGHMTSVEFSSSSISTCCCVFFTWISVETVAHPKSSYLYSVFLVLTVCWVGAAVFFIMLPQYFTVSIGIDKTIVGQTKLR</sequence>
<name>A0A8B9HUD0_ASTMX</name>
<dbReference type="Pfam" id="PF07686">
    <property type="entry name" value="V-set"/>
    <property type="match status" value="1"/>
</dbReference>
<dbReference type="InterPro" id="IPR050671">
    <property type="entry name" value="CD300_family_receptors"/>
</dbReference>
<dbReference type="Gene3D" id="2.60.40.10">
    <property type="entry name" value="Immunoglobulins"/>
    <property type="match status" value="2"/>
</dbReference>
<evidence type="ECO:0000256" key="2">
    <source>
        <dbReference type="ARBA" id="ARBA00022692"/>
    </source>
</evidence>
<accession>A0A8B9HUD0</accession>
<protein>
    <recommendedName>
        <fullName evidence="5">Ig-like domain-containing protein</fullName>
    </recommendedName>
</protein>
<organism evidence="6 7">
    <name type="scientific">Astyanax mexicanus</name>
    <name type="common">Blind cave fish</name>
    <name type="synonym">Astyanax fasciatus mexicanus</name>
    <dbReference type="NCBI Taxonomy" id="7994"/>
    <lineage>
        <taxon>Eukaryota</taxon>
        <taxon>Metazoa</taxon>
        <taxon>Chordata</taxon>
        <taxon>Craniata</taxon>
        <taxon>Vertebrata</taxon>
        <taxon>Euteleostomi</taxon>
        <taxon>Actinopterygii</taxon>
        <taxon>Neopterygii</taxon>
        <taxon>Teleostei</taxon>
        <taxon>Ostariophysi</taxon>
        <taxon>Characiformes</taxon>
        <taxon>Characoidei</taxon>
        <taxon>Acestrorhamphidae</taxon>
        <taxon>Acestrorhamphinae</taxon>
        <taxon>Astyanax</taxon>
    </lineage>
</organism>
<evidence type="ECO:0000256" key="4">
    <source>
        <dbReference type="SAM" id="Phobius"/>
    </source>
</evidence>
<reference evidence="6" key="1">
    <citation type="submission" date="2025-08" db="UniProtKB">
        <authorList>
            <consortium name="Ensembl"/>
        </authorList>
    </citation>
    <scope>IDENTIFICATION</scope>
</reference>
<evidence type="ECO:0000313" key="6">
    <source>
        <dbReference type="Ensembl" id="ENSAMXP00005017033.1"/>
    </source>
</evidence>
<dbReference type="Proteomes" id="UP000694621">
    <property type="component" value="Unplaced"/>
</dbReference>
<keyword evidence="2 4" id="KW-0812">Transmembrane</keyword>
<dbReference type="InterPro" id="IPR036179">
    <property type="entry name" value="Ig-like_dom_sf"/>
</dbReference>
<evidence type="ECO:0000259" key="5">
    <source>
        <dbReference type="PROSITE" id="PS50835"/>
    </source>
</evidence>
<feature type="domain" description="Ig-like" evidence="5">
    <location>
        <begin position="112"/>
        <end position="191"/>
    </location>
</feature>
<dbReference type="SUPFAM" id="SSF48726">
    <property type="entry name" value="Immunoglobulin"/>
    <property type="match status" value="1"/>
</dbReference>
<keyword evidence="4" id="KW-1133">Transmembrane helix</keyword>
<evidence type="ECO:0000256" key="3">
    <source>
        <dbReference type="ARBA" id="ARBA00023136"/>
    </source>
</evidence>
<proteinExistence type="predicted"/>
<dbReference type="PANTHER" id="PTHR11860">
    <property type="entry name" value="POLYMERIC-IMMUNOGLOBULIN RECEPTOR"/>
    <property type="match status" value="1"/>
</dbReference>
<comment type="subcellular location">
    <subcellularLocation>
        <location evidence="1">Membrane</location>
    </subcellularLocation>
</comment>
<dbReference type="InterPro" id="IPR013783">
    <property type="entry name" value="Ig-like_fold"/>
</dbReference>
<dbReference type="InterPro" id="IPR007110">
    <property type="entry name" value="Ig-like_dom"/>
</dbReference>
<dbReference type="AlphaFoldDB" id="A0A8B9HUD0"/>